<dbReference type="SUPFAM" id="SSF46785">
    <property type="entry name" value="Winged helix' DNA-binding domain"/>
    <property type="match status" value="1"/>
</dbReference>
<reference evidence="1 2" key="1">
    <citation type="submission" date="2023-10" db="EMBL/GenBank/DDBJ databases">
        <title>Complete genome sequence of a Sphingomonadaceae bacterium.</title>
        <authorList>
            <person name="Yan C."/>
        </authorList>
    </citation>
    <scope>NUCLEOTIDE SEQUENCE [LARGE SCALE GENOMIC DNA]</scope>
    <source>
        <strain evidence="1 2">SCSIO 66989</strain>
    </source>
</reference>
<dbReference type="InterPro" id="IPR000600">
    <property type="entry name" value="ROK"/>
</dbReference>
<evidence type="ECO:0000313" key="2">
    <source>
        <dbReference type="Proteomes" id="UP001302429"/>
    </source>
</evidence>
<dbReference type="EMBL" id="CP136594">
    <property type="protein sequence ID" value="WOE75199.1"/>
    <property type="molecule type" value="Genomic_DNA"/>
</dbReference>
<dbReference type="InterPro" id="IPR036388">
    <property type="entry name" value="WH-like_DNA-bd_sf"/>
</dbReference>
<dbReference type="InterPro" id="IPR036390">
    <property type="entry name" value="WH_DNA-bd_sf"/>
</dbReference>
<proteinExistence type="predicted"/>
<evidence type="ECO:0000313" key="1">
    <source>
        <dbReference type="EMBL" id="WOE75199.1"/>
    </source>
</evidence>
<dbReference type="PANTHER" id="PTHR18964:SF169">
    <property type="entry name" value="N-ACETYLMANNOSAMINE KINASE"/>
    <property type="match status" value="1"/>
</dbReference>
<dbReference type="Gene3D" id="1.10.10.10">
    <property type="entry name" value="Winged helix-like DNA-binding domain superfamily/Winged helix DNA-binding domain"/>
    <property type="match status" value="1"/>
</dbReference>
<dbReference type="GO" id="GO:0009384">
    <property type="term" value="F:N-acylmannosamine kinase activity"/>
    <property type="evidence" value="ECO:0007669"/>
    <property type="project" value="TreeGrafter"/>
</dbReference>
<dbReference type="GO" id="GO:0019262">
    <property type="term" value="P:N-acetylneuraminate catabolic process"/>
    <property type="evidence" value="ECO:0007669"/>
    <property type="project" value="TreeGrafter"/>
</dbReference>
<gene>
    <name evidence="1" type="ORF">RB602_00325</name>
</gene>
<dbReference type="Pfam" id="PF00480">
    <property type="entry name" value="ROK"/>
    <property type="match status" value="1"/>
</dbReference>
<dbReference type="SUPFAM" id="SSF53067">
    <property type="entry name" value="Actin-like ATPase domain"/>
    <property type="match status" value="1"/>
</dbReference>
<keyword evidence="2" id="KW-1185">Reference proteome</keyword>
<dbReference type="RefSeq" id="WP_317081892.1">
    <property type="nucleotide sequence ID" value="NZ_CP136594.1"/>
</dbReference>
<dbReference type="CDD" id="cd23763">
    <property type="entry name" value="ASKHA_ATPase_ROK"/>
    <property type="match status" value="1"/>
</dbReference>
<dbReference type="AlphaFoldDB" id="A0AA97HZX2"/>
<dbReference type="InterPro" id="IPR043129">
    <property type="entry name" value="ATPase_NBD"/>
</dbReference>
<accession>A0AA97HZX2</accession>
<dbReference type="PANTHER" id="PTHR18964">
    <property type="entry name" value="ROK (REPRESSOR, ORF, KINASE) FAMILY"/>
    <property type="match status" value="1"/>
</dbReference>
<protein>
    <submittedName>
        <fullName evidence="1">ROK family protein</fullName>
    </submittedName>
</protein>
<name>A0AA97HZX2_9SPHN</name>
<dbReference type="Proteomes" id="UP001302429">
    <property type="component" value="Chromosome"/>
</dbReference>
<dbReference type="KEGG" id="acoa:RB602_00325"/>
<sequence length="370" mass="39727">MALSLKLNESHRRVLRLIRQHQPVTRAALGKISGLGSGPITQLTRDLLLAGLIGEGERIRGGRGQPALPLKLEPGGALSFGVAMSPGRIRIVAVDFTGALVDDHIADMPSNGPESVAMLVQEHIDQISRKVRLFDADRILGLGFAVPGYFFADHEHMRLVDEHASWRDINLTAYFSEALNLPCFMENDATAAALAEYYHAPSETRCLITLLINYGIGGGLVLEGRPFRGGHGNAGEIGAFFPLDKARPSGTDLLGFMAERGLELPSLETMNWGDSDQAAMGAQWAERAGPQLAELVESAWSWFDPDSIHLSGALPTELLEALVSAMDAPSLFGSFSERPAPKLHASSLGSAVTAMGAAYLPLHEFSGQLE</sequence>
<dbReference type="Gene3D" id="3.30.420.40">
    <property type="match status" value="2"/>
</dbReference>
<organism evidence="1 2">
    <name type="scientific">Alterisphingorhabdus coralli</name>
    <dbReference type="NCBI Taxonomy" id="3071408"/>
    <lineage>
        <taxon>Bacteria</taxon>
        <taxon>Pseudomonadati</taxon>
        <taxon>Pseudomonadota</taxon>
        <taxon>Alphaproteobacteria</taxon>
        <taxon>Sphingomonadales</taxon>
        <taxon>Sphingomonadaceae</taxon>
        <taxon>Alterisphingorhabdus (ex Yan et al. 2024)</taxon>
    </lineage>
</organism>